<feature type="non-terminal residue" evidence="1">
    <location>
        <position position="144"/>
    </location>
</feature>
<comment type="caution">
    <text evidence="1">The sequence shown here is derived from an EMBL/GenBank/DDBJ whole genome shotgun (WGS) entry which is preliminary data.</text>
</comment>
<evidence type="ECO:0000313" key="2">
    <source>
        <dbReference type="EMBL" id="KAF4146986.1"/>
    </source>
</evidence>
<dbReference type="AlphaFoldDB" id="A0A8S9UQ44"/>
<evidence type="ECO:0000313" key="3">
    <source>
        <dbReference type="Proteomes" id="UP000704712"/>
    </source>
</evidence>
<protein>
    <submittedName>
        <fullName evidence="1">Uncharacterized protein</fullName>
    </submittedName>
</protein>
<dbReference type="EMBL" id="JAACNO010001291">
    <property type="protein sequence ID" value="KAF4141667.1"/>
    <property type="molecule type" value="Genomic_DNA"/>
</dbReference>
<organism evidence="1 3">
    <name type="scientific">Phytophthora infestans</name>
    <name type="common">Potato late blight agent</name>
    <name type="synonym">Botrytis infestans</name>
    <dbReference type="NCBI Taxonomy" id="4787"/>
    <lineage>
        <taxon>Eukaryota</taxon>
        <taxon>Sar</taxon>
        <taxon>Stramenopiles</taxon>
        <taxon>Oomycota</taxon>
        <taxon>Peronosporomycetes</taxon>
        <taxon>Peronosporales</taxon>
        <taxon>Peronosporaceae</taxon>
        <taxon>Phytophthora</taxon>
    </lineage>
</organism>
<dbReference type="EMBL" id="JAACNO010000540">
    <property type="protein sequence ID" value="KAF4146986.1"/>
    <property type="molecule type" value="Genomic_DNA"/>
</dbReference>
<accession>A0A8S9UQ44</accession>
<reference evidence="1" key="1">
    <citation type="submission" date="2020-03" db="EMBL/GenBank/DDBJ databases">
        <title>Hybrid Assembly of Korean Phytophthora infestans isolates.</title>
        <authorList>
            <person name="Prokchorchik M."/>
            <person name="Lee Y."/>
            <person name="Seo J."/>
            <person name="Cho J.-H."/>
            <person name="Park Y.-E."/>
            <person name="Jang D.-C."/>
            <person name="Im J.-S."/>
            <person name="Choi J.-G."/>
            <person name="Park H.-J."/>
            <person name="Lee G.-B."/>
            <person name="Lee Y.-G."/>
            <person name="Hong S.-Y."/>
            <person name="Cho K."/>
            <person name="Sohn K.H."/>
        </authorList>
    </citation>
    <scope>NUCLEOTIDE SEQUENCE</scope>
    <source>
        <strain evidence="1">KR_2_A2</strain>
    </source>
</reference>
<evidence type="ECO:0000313" key="1">
    <source>
        <dbReference type="EMBL" id="KAF4141667.1"/>
    </source>
</evidence>
<name>A0A8S9UQ44_PHYIN</name>
<dbReference type="Proteomes" id="UP000704712">
    <property type="component" value="Unassembled WGS sequence"/>
</dbReference>
<sequence length="144" mass="15808">KRRLQTRATVEARLTVYTNSGASLIPVTNSTVLRALAGITAAPIFAGQPIDNKLLALSGELSRDEFLAAKDPLQPQARARRTTYASSYPFPTPVINFAWQCGLLGITAPPVLAGSPIENEMHLRAVLEREYREIYVENLGWDVT</sequence>
<proteinExistence type="predicted"/>
<gene>
    <name evidence="2" type="ORF">GN958_ATG03873</name>
    <name evidence="1" type="ORF">GN958_ATG09148</name>
</gene>